<dbReference type="PROSITE" id="PS00584">
    <property type="entry name" value="PFKB_KINASES_2"/>
    <property type="match status" value="1"/>
</dbReference>
<evidence type="ECO:0000313" key="6">
    <source>
        <dbReference type="Proteomes" id="UP000000852"/>
    </source>
</evidence>
<dbReference type="eggNOG" id="COG0524">
    <property type="taxonomic scope" value="Bacteria"/>
</dbReference>
<evidence type="ECO:0000256" key="2">
    <source>
        <dbReference type="ARBA" id="ARBA00022679"/>
    </source>
</evidence>
<evidence type="ECO:0000256" key="3">
    <source>
        <dbReference type="ARBA" id="ARBA00022777"/>
    </source>
</evidence>
<dbReference type="HOGENOM" id="CLU_027634_6_3_10"/>
<dbReference type="InterPro" id="IPR050306">
    <property type="entry name" value="PfkB_Carbo_kinase"/>
</dbReference>
<sequence>MIENKRVICFGEVLWDNLLEGRRIGGAPLNVCYHLSKFGIQSKIISQIGDDENGKEITKELDRLGVDYQYCFKTNAYPTSTVEVHVLANTKVEYDIVEGVAWDYIPYTDEMEAVIKNSDAFVYGSLAARNIASRTSLFNCIANAKWIIFDINLRAPFYSKELIEDMISPCHTLKINDDELVIVAEWLNDNSQEETQNIATLFSKFVVLKEILLTKGSQGASYYSREEVIHVDAIRINVSDTVGSGDSFLAAFIANKMAGNSLNYCMKEAVVLSAFMATFPGACPAYNADEIVKFKTNHQYV</sequence>
<feature type="domain" description="Carbohydrate kinase PfkB" evidence="4">
    <location>
        <begin position="23"/>
        <end position="283"/>
    </location>
</feature>
<dbReference type="InterPro" id="IPR002173">
    <property type="entry name" value="Carboh/pur_kinase_PfkB_CS"/>
</dbReference>
<dbReference type="GO" id="GO:0016301">
    <property type="term" value="F:kinase activity"/>
    <property type="evidence" value="ECO:0007669"/>
    <property type="project" value="UniProtKB-KW"/>
</dbReference>
<dbReference type="InterPro" id="IPR029056">
    <property type="entry name" value="Ribokinase-like"/>
</dbReference>
<dbReference type="Pfam" id="PF00294">
    <property type="entry name" value="PfkB"/>
    <property type="match status" value="1"/>
</dbReference>
<gene>
    <name evidence="5" type="ordered locus">Phep_3763</name>
</gene>
<evidence type="ECO:0000259" key="4">
    <source>
        <dbReference type="Pfam" id="PF00294"/>
    </source>
</evidence>
<dbReference type="RefSeq" id="WP_015809563.1">
    <property type="nucleotide sequence ID" value="NC_013061.1"/>
</dbReference>
<dbReference type="KEGG" id="phe:Phep_3763"/>
<dbReference type="PANTHER" id="PTHR43085:SF57">
    <property type="entry name" value="CARBOHYDRATE KINASE PFKB DOMAIN-CONTAINING PROTEIN"/>
    <property type="match status" value="1"/>
</dbReference>
<dbReference type="InterPro" id="IPR011611">
    <property type="entry name" value="PfkB_dom"/>
</dbReference>
<dbReference type="PANTHER" id="PTHR43085">
    <property type="entry name" value="HEXOKINASE FAMILY MEMBER"/>
    <property type="match status" value="1"/>
</dbReference>
<name>C6XUU6_PEDHD</name>
<dbReference type="EMBL" id="CP001681">
    <property type="protein sequence ID" value="ACU05954.1"/>
    <property type="molecule type" value="Genomic_DNA"/>
</dbReference>
<accession>C6XUU6</accession>
<keyword evidence="2" id="KW-0808">Transferase</keyword>
<dbReference type="AlphaFoldDB" id="C6XUU6"/>
<dbReference type="Proteomes" id="UP000000852">
    <property type="component" value="Chromosome"/>
</dbReference>
<dbReference type="Gene3D" id="3.40.1190.20">
    <property type="match status" value="1"/>
</dbReference>
<dbReference type="STRING" id="485917.Phep_3763"/>
<reference evidence="5 6" key="1">
    <citation type="journal article" date="2009" name="Stand. Genomic Sci.">
        <title>Complete genome sequence of Pedobacter heparinus type strain (HIM 762-3).</title>
        <authorList>
            <person name="Han C."/>
            <person name="Spring S."/>
            <person name="Lapidus A."/>
            <person name="Del Rio T.G."/>
            <person name="Tice H."/>
            <person name="Copeland A."/>
            <person name="Cheng J.F."/>
            <person name="Lucas S."/>
            <person name="Chen F."/>
            <person name="Nolan M."/>
            <person name="Bruce D."/>
            <person name="Goodwin L."/>
            <person name="Pitluck S."/>
            <person name="Ivanova N."/>
            <person name="Mavromatis K."/>
            <person name="Mikhailova N."/>
            <person name="Pati A."/>
            <person name="Chen A."/>
            <person name="Palaniappan K."/>
            <person name="Land M."/>
            <person name="Hauser L."/>
            <person name="Chang Y.J."/>
            <person name="Jeffries C.C."/>
            <person name="Saunders E."/>
            <person name="Chertkov O."/>
            <person name="Brettin T."/>
            <person name="Goker M."/>
            <person name="Rohde M."/>
            <person name="Bristow J."/>
            <person name="Eisen J.A."/>
            <person name="Markowitz V."/>
            <person name="Hugenholtz P."/>
            <person name="Kyrpides N.C."/>
            <person name="Klenk H.P."/>
            <person name="Detter J.C."/>
        </authorList>
    </citation>
    <scope>NUCLEOTIDE SEQUENCE [LARGE SCALE GENOMIC DNA]</scope>
    <source>
        <strain evidence="6">ATCC 13125 / DSM 2366 / CIP 104194 / JCM 7457 / NBRC 12017 / NCIMB 9290 / NRRL B-14731 / HIM 762-3</strain>
    </source>
</reference>
<dbReference type="SUPFAM" id="SSF53613">
    <property type="entry name" value="Ribokinase-like"/>
    <property type="match status" value="1"/>
</dbReference>
<keyword evidence="3" id="KW-0418">Kinase</keyword>
<keyword evidence="6" id="KW-1185">Reference proteome</keyword>
<proteinExistence type="inferred from homology"/>
<evidence type="ECO:0000313" key="5">
    <source>
        <dbReference type="EMBL" id="ACU05954.1"/>
    </source>
</evidence>
<evidence type="ECO:0000256" key="1">
    <source>
        <dbReference type="ARBA" id="ARBA00010688"/>
    </source>
</evidence>
<dbReference type="OrthoDB" id="9813569at2"/>
<organism evidence="5 6">
    <name type="scientific">Pedobacter heparinus (strain ATCC 13125 / DSM 2366 / CIP 104194 / JCM 7457 / NBRC 12017 / NCIMB 9290 / NRRL B-14731 / HIM 762-3)</name>
    <dbReference type="NCBI Taxonomy" id="485917"/>
    <lineage>
        <taxon>Bacteria</taxon>
        <taxon>Pseudomonadati</taxon>
        <taxon>Bacteroidota</taxon>
        <taxon>Sphingobacteriia</taxon>
        <taxon>Sphingobacteriales</taxon>
        <taxon>Sphingobacteriaceae</taxon>
        <taxon>Pedobacter</taxon>
    </lineage>
</organism>
<dbReference type="CDD" id="cd01167">
    <property type="entry name" value="bac_FRK"/>
    <property type="match status" value="1"/>
</dbReference>
<protein>
    <submittedName>
        <fullName evidence="5">PfkB domain protein</fullName>
    </submittedName>
</protein>
<comment type="similarity">
    <text evidence="1">Belongs to the carbohydrate kinase PfkB family.</text>
</comment>